<dbReference type="PROSITE" id="PS50181">
    <property type="entry name" value="FBOX"/>
    <property type="match status" value="1"/>
</dbReference>
<comment type="caution">
    <text evidence="2">The sequence shown here is derived from an EMBL/GenBank/DDBJ whole genome shotgun (WGS) entry which is preliminary data.</text>
</comment>
<dbReference type="EMBL" id="JASNQZ010000007">
    <property type="protein sequence ID" value="KAL0955244.1"/>
    <property type="molecule type" value="Genomic_DNA"/>
</dbReference>
<dbReference type="Proteomes" id="UP001556367">
    <property type="component" value="Unassembled WGS sequence"/>
</dbReference>
<sequence length="454" mass="51211">MMAKLADLPNELLEEILKHCPHEARVTFCLLSRHLNEVGTPLLYTEVMTQSRSSLSKLCRTLMCSKKAAKSVRILSVNLTHEHTELKNFVDLVHRAVMPLSSIVSLCLVSTSTRNSESPNHDLVRRLLLNCHFPQLKGLKFTYFSSQKHNAALLKFLSRHSSISSLSISDTKAFPVAVEEEVFGTIQLPSLATFTGESHWLAAVALNVKLEVVNLLWRGLWVTPGEGPSSQQVAALDRTFYHLRRNSAESLMQLHLTAWAWDPLLIFICSELPNLSELFVKVLSYDMESQGETLDEDNSDFTRQFEKDALPTLTKLRTLCVYQAHPDRNPSKLEQLRVVCRWASICPTLKAIMVSPSITWGKMEQIWQIMFNGVQGVAFSIAAIITGQYPDPGDIEGICLMPIVASLRHRFPRWEHERDLDALLREIILVLPPWASAGSIWSVYFSSTALMAFL</sequence>
<evidence type="ECO:0000313" key="3">
    <source>
        <dbReference type="Proteomes" id="UP001556367"/>
    </source>
</evidence>
<gene>
    <name evidence="2" type="ORF">HGRIS_004141</name>
</gene>
<protein>
    <recommendedName>
        <fullName evidence="1">F-box domain-containing protein</fullName>
    </recommendedName>
</protein>
<dbReference type="InterPro" id="IPR001810">
    <property type="entry name" value="F-box_dom"/>
</dbReference>
<accession>A0ABR3JHL8</accession>
<reference evidence="3" key="1">
    <citation type="submission" date="2024-06" db="EMBL/GenBank/DDBJ databases">
        <title>Multi-omics analyses provide insights into the biosynthesis of the anticancer antibiotic pleurotin in Hohenbuehelia grisea.</title>
        <authorList>
            <person name="Weaver J.A."/>
            <person name="Alberti F."/>
        </authorList>
    </citation>
    <scope>NUCLEOTIDE SEQUENCE [LARGE SCALE GENOMIC DNA]</scope>
    <source>
        <strain evidence="3">T-177</strain>
    </source>
</reference>
<feature type="domain" description="F-box" evidence="1">
    <location>
        <begin position="2"/>
        <end position="47"/>
    </location>
</feature>
<organism evidence="2 3">
    <name type="scientific">Hohenbuehelia grisea</name>
    <dbReference type="NCBI Taxonomy" id="104357"/>
    <lineage>
        <taxon>Eukaryota</taxon>
        <taxon>Fungi</taxon>
        <taxon>Dikarya</taxon>
        <taxon>Basidiomycota</taxon>
        <taxon>Agaricomycotina</taxon>
        <taxon>Agaricomycetes</taxon>
        <taxon>Agaricomycetidae</taxon>
        <taxon>Agaricales</taxon>
        <taxon>Pleurotineae</taxon>
        <taxon>Pleurotaceae</taxon>
        <taxon>Hohenbuehelia</taxon>
    </lineage>
</organism>
<proteinExistence type="predicted"/>
<evidence type="ECO:0000313" key="2">
    <source>
        <dbReference type="EMBL" id="KAL0955244.1"/>
    </source>
</evidence>
<name>A0ABR3JHL8_9AGAR</name>
<keyword evidence="3" id="KW-1185">Reference proteome</keyword>
<evidence type="ECO:0000259" key="1">
    <source>
        <dbReference type="PROSITE" id="PS50181"/>
    </source>
</evidence>
<dbReference type="Pfam" id="PF00646">
    <property type="entry name" value="F-box"/>
    <property type="match status" value="1"/>
</dbReference>